<keyword evidence="2" id="KW-1185">Reference proteome</keyword>
<reference evidence="1 2" key="1">
    <citation type="journal article" date="2022" name="DNA Res.">
        <title>Chromosomal-level genome assembly of the orchid tree Bauhinia variegata (Leguminosae; Cercidoideae) supports the allotetraploid origin hypothesis of Bauhinia.</title>
        <authorList>
            <person name="Zhong Y."/>
            <person name="Chen Y."/>
            <person name="Zheng D."/>
            <person name="Pang J."/>
            <person name="Liu Y."/>
            <person name="Luo S."/>
            <person name="Meng S."/>
            <person name="Qian L."/>
            <person name="Wei D."/>
            <person name="Dai S."/>
            <person name="Zhou R."/>
        </authorList>
    </citation>
    <scope>NUCLEOTIDE SEQUENCE [LARGE SCALE GENOMIC DNA]</scope>
    <source>
        <strain evidence="1">BV-YZ2020</strain>
    </source>
</reference>
<name>A0ACB9PYB4_BAUVA</name>
<comment type="caution">
    <text evidence="1">The sequence shown here is derived from an EMBL/GenBank/DDBJ whole genome shotgun (WGS) entry which is preliminary data.</text>
</comment>
<gene>
    <name evidence="1" type="ORF">L6164_005964</name>
</gene>
<protein>
    <submittedName>
        <fullName evidence="1">Uncharacterized protein</fullName>
    </submittedName>
</protein>
<evidence type="ECO:0000313" key="1">
    <source>
        <dbReference type="EMBL" id="KAI4351620.1"/>
    </source>
</evidence>
<evidence type="ECO:0000313" key="2">
    <source>
        <dbReference type="Proteomes" id="UP000828941"/>
    </source>
</evidence>
<dbReference type="Proteomes" id="UP000828941">
    <property type="component" value="Chromosome 3"/>
</dbReference>
<proteinExistence type="predicted"/>
<accession>A0ACB9PYB4</accession>
<sequence length="467" mass="51410">MKEAIVLYPYLGRGHLVSMVELGKLILTHHPSFSITILILKRTTITPASDSIAKYIASVSAVVPSITFHHLPIISYLPANIPPQIQSFELCRLSNPNVHHVLQTISGTSKLKAFVLDPFSFAAAEVTAALNIPTYYYSPSAATTLALTLHMPTLHQNSSLKDLGRDAIITIPGLPRISVADIPDPMKNHWSKSYENFLIIANNMKKSDGIIVNTFEFIETTAISALNDGLCVPEGPTPPVFCVGPLFSAQDEERDENGCLSWLNSQPSQSVVYLNFGSLGRFPLVQIKEMALGLEKSGQSFLWVVRDPPPSHSTESGELSLEELLPEGFLERTKEKGLVVKNWAPQVPILRHDSVGGFVSHCGWNSVLEAVSAGVPMVTWPLYAEQKLNRVLLVQEMKVALALNESKDGSVSGDELEKRVRELMESDRGKEVRERIRSITKNGMKALEEGGTSRVALNRLAQLWSQN</sequence>
<organism evidence="1 2">
    <name type="scientific">Bauhinia variegata</name>
    <name type="common">Purple orchid tree</name>
    <name type="synonym">Phanera variegata</name>
    <dbReference type="NCBI Taxonomy" id="167791"/>
    <lineage>
        <taxon>Eukaryota</taxon>
        <taxon>Viridiplantae</taxon>
        <taxon>Streptophyta</taxon>
        <taxon>Embryophyta</taxon>
        <taxon>Tracheophyta</taxon>
        <taxon>Spermatophyta</taxon>
        <taxon>Magnoliopsida</taxon>
        <taxon>eudicotyledons</taxon>
        <taxon>Gunneridae</taxon>
        <taxon>Pentapetalae</taxon>
        <taxon>rosids</taxon>
        <taxon>fabids</taxon>
        <taxon>Fabales</taxon>
        <taxon>Fabaceae</taxon>
        <taxon>Cercidoideae</taxon>
        <taxon>Cercideae</taxon>
        <taxon>Bauhiniinae</taxon>
        <taxon>Bauhinia</taxon>
    </lineage>
</organism>
<dbReference type="EMBL" id="CM039428">
    <property type="protein sequence ID" value="KAI4351620.1"/>
    <property type="molecule type" value="Genomic_DNA"/>
</dbReference>